<evidence type="ECO:0000256" key="1">
    <source>
        <dbReference type="SAM" id="MobiDB-lite"/>
    </source>
</evidence>
<gene>
    <name evidence="2" type="ORF">ABMA27_012246</name>
</gene>
<feature type="compositionally biased region" description="Basic and acidic residues" evidence="1">
    <location>
        <begin position="220"/>
        <end position="233"/>
    </location>
</feature>
<reference evidence="2 3" key="1">
    <citation type="submission" date="2024-06" db="EMBL/GenBank/DDBJ databases">
        <title>A chromosome-level genome assembly of beet webworm, Loxostege sticticalis.</title>
        <authorList>
            <person name="Zhang Y."/>
        </authorList>
    </citation>
    <scope>NUCLEOTIDE SEQUENCE [LARGE SCALE GENOMIC DNA]</scope>
    <source>
        <strain evidence="2">AQ026</strain>
        <tissue evidence="2">Whole body</tissue>
    </source>
</reference>
<accession>A0ABR3H0N1</accession>
<keyword evidence="3" id="KW-1185">Reference proteome</keyword>
<dbReference type="Proteomes" id="UP001549920">
    <property type="component" value="Unassembled WGS sequence"/>
</dbReference>
<proteinExistence type="predicted"/>
<evidence type="ECO:0000313" key="2">
    <source>
        <dbReference type="EMBL" id="KAL0858363.1"/>
    </source>
</evidence>
<name>A0ABR3H0N1_LOXSC</name>
<feature type="region of interest" description="Disordered" evidence="1">
    <location>
        <begin position="203"/>
        <end position="249"/>
    </location>
</feature>
<organism evidence="2 3">
    <name type="scientific">Loxostege sticticalis</name>
    <name type="common">Beet webworm moth</name>
    <dbReference type="NCBI Taxonomy" id="481309"/>
    <lineage>
        <taxon>Eukaryota</taxon>
        <taxon>Metazoa</taxon>
        <taxon>Ecdysozoa</taxon>
        <taxon>Arthropoda</taxon>
        <taxon>Hexapoda</taxon>
        <taxon>Insecta</taxon>
        <taxon>Pterygota</taxon>
        <taxon>Neoptera</taxon>
        <taxon>Endopterygota</taxon>
        <taxon>Lepidoptera</taxon>
        <taxon>Glossata</taxon>
        <taxon>Ditrysia</taxon>
        <taxon>Pyraloidea</taxon>
        <taxon>Crambidae</taxon>
        <taxon>Pyraustinae</taxon>
        <taxon>Loxostege</taxon>
    </lineage>
</organism>
<feature type="compositionally biased region" description="Polar residues" evidence="1">
    <location>
        <begin position="234"/>
        <end position="249"/>
    </location>
</feature>
<comment type="caution">
    <text evidence="2">The sequence shown here is derived from an EMBL/GenBank/DDBJ whole genome shotgun (WGS) entry which is preliminary data.</text>
</comment>
<sequence length="585" mass="66857">MFRSGESFSSHGEIPNGIPPVLLQNFNAYEILEPKKVNISEPLSEELLIDFESAVETKRTVKKEDEGFTVIDAFQNIYVTPQLVNNKPKTTVETDVDFEDFFRKVEAGKNADWTKNTQSEQALESLLDIDFAILNKKSESPPKLSNNNYSAHNVQKTGNDEADAYQEELIEEVLLNRTLEKLSVSDIKIEDSSEQLRVLSTPKISNNTKSQPPLYNDKTCFPEDTKTDFRKNESTPTNPSYIYDKNNSPELSKTNMSNHVNMNVLTSEYPSYDQSHSATTSKISNNNSNNQISLDNINRLVSERSFHTNQDYLTSYFQTDKNESTVTANKYEHVISRSNRPEEILNDERILNSPKISNNVYKSQIPLAHNIDLTQKSHQATHHDYIKLYPKTDQYQQNNAMPSKNVHDKSDQHVTYGTNVTNDLNGTQPKITENLRILKSAVIDSQPNSFISDMTTLRNLTINPEKMKTITVQEVIKDNKDFAKYRITKSDTEKLKYTKGPDFHEKSIVLPQLLRQLSIQKQERDAKNNVKKRLILHPGSIGVKTSQEQASVILEPTILMEDCNRERLIALKTRQRLSNLVQNGY</sequence>
<feature type="compositionally biased region" description="Polar residues" evidence="1">
    <location>
        <begin position="203"/>
        <end position="213"/>
    </location>
</feature>
<dbReference type="EMBL" id="JBEUOH010000030">
    <property type="protein sequence ID" value="KAL0858363.1"/>
    <property type="molecule type" value="Genomic_DNA"/>
</dbReference>
<evidence type="ECO:0000313" key="3">
    <source>
        <dbReference type="Proteomes" id="UP001549920"/>
    </source>
</evidence>
<protein>
    <submittedName>
        <fullName evidence="2">Uncharacterized protein</fullName>
    </submittedName>
</protein>